<evidence type="ECO:0000313" key="2">
    <source>
        <dbReference type="Proteomes" id="UP000287033"/>
    </source>
</evidence>
<sequence>MWAVISGTPGVVSPGTACELGVLEHGEQRVLVQHVRCDPKDTVSRNPWYSMWVVRPGKLGAASPGTPCGLSALEPHKQRALAQRVYCDPRIAGSSEPW</sequence>
<dbReference type="AlphaFoldDB" id="A0A401TDN7"/>
<reference evidence="1 2" key="1">
    <citation type="journal article" date="2018" name="Nat. Ecol. Evol.">
        <title>Shark genomes provide insights into elasmobranch evolution and the origin of vertebrates.</title>
        <authorList>
            <person name="Hara Y"/>
            <person name="Yamaguchi K"/>
            <person name="Onimaru K"/>
            <person name="Kadota M"/>
            <person name="Koyanagi M"/>
            <person name="Keeley SD"/>
            <person name="Tatsumi K"/>
            <person name="Tanaka K"/>
            <person name="Motone F"/>
            <person name="Kageyama Y"/>
            <person name="Nozu R"/>
            <person name="Adachi N"/>
            <person name="Nishimura O"/>
            <person name="Nakagawa R"/>
            <person name="Tanegashima C"/>
            <person name="Kiyatake I"/>
            <person name="Matsumoto R"/>
            <person name="Murakumo K"/>
            <person name="Nishida K"/>
            <person name="Terakita A"/>
            <person name="Kuratani S"/>
            <person name="Sato K"/>
            <person name="Hyodo S Kuraku.S."/>
        </authorList>
    </citation>
    <scope>NUCLEOTIDE SEQUENCE [LARGE SCALE GENOMIC DNA]</scope>
</reference>
<keyword evidence="2" id="KW-1185">Reference proteome</keyword>
<organism evidence="1 2">
    <name type="scientific">Chiloscyllium punctatum</name>
    <name type="common">Brownbanded bambooshark</name>
    <name type="synonym">Hemiscyllium punctatum</name>
    <dbReference type="NCBI Taxonomy" id="137246"/>
    <lineage>
        <taxon>Eukaryota</taxon>
        <taxon>Metazoa</taxon>
        <taxon>Chordata</taxon>
        <taxon>Craniata</taxon>
        <taxon>Vertebrata</taxon>
        <taxon>Chondrichthyes</taxon>
        <taxon>Elasmobranchii</taxon>
        <taxon>Galeomorphii</taxon>
        <taxon>Galeoidea</taxon>
        <taxon>Orectolobiformes</taxon>
        <taxon>Hemiscylliidae</taxon>
        <taxon>Chiloscyllium</taxon>
    </lineage>
</organism>
<dbReference type="EMBL" id="BEZZ01041672">
    <property type="protein sequence ID" value="GCC40747.1"/>
    <property type="molecule type" value="Genomic_DNA"/>
</dbReference>
<protein>
    <submittedName>
        <fullName evidence="1">Uncharacterized protein</fullName>
    </submittedName>
</protein>
<proteinExistence type="predicted"/>
<accession>A0A401TDN7</accession>
<evidence type="ECO:0000313" key="1">
    <source>
        <dbReference type="EMBL" id="GCC40747.1"/>
    </source>
</evidence>
<gene>
    <name evidence="1" type="ORF">chiPu_0024560</name>
</gene>
<name>A0A401TDN7_CHIPU</name>
<comment type="caution">
    <text evidence="1">The sequence shown here is derived from an EMBL/GenBank/DDBJ whole genome shotgun (WGS) entry which is preliminary data.</text>
</comment>
<dbReference type="Proteomes" id="UP000287033">
    <property type="component" value="Unassembled WGS sequence"/>
</dbReference>